<feature type="domain" description="Aerobactin siderophore biosynthesis IucA/IucC-like C-terminal" evidence="3">
    <location>
        <begin position="413"/>
        <end position="581"/>
    </location>
</feature>
<comment type="pathway">
    <text evidence="1">Siderophore biosynthesis.</text>
</comment>
<gene>
    <name evidence="4" type="ORF">GCM10010946_27200</name>
</gene>
<evidence type="ECO:0000313" key="5">
    <source>
        <dbReference type="Proteomes" id="UP000653343"/>
    </source>
</evidence>
<accession>A0ABQ2Y152</accession>
<dbReference type="Proteomes" id="UP000653343">
    <property type="component" value="Unassembled WGS sequence"/>
</dbReference>
<dbReference type="Pfam" id="PF06276">
    <property type="entry name" value="FhuF"/>
    <property type="match status" value="1"/>
</dbReference>
<sequence length="601" mass="67189">MDHTLLNSAGQDALLYTAAAERTLRQFIEAFWFEGALNTHLEQDAGGKAVLYLCGLDEQGQDVLYRIAAGPVSSFGRRRLYGPLCEQNSKEPVTDIHTLVTRLLRPLKAEHSARFVQELLHTAAKQACSLQAQQAAPAGAAALALPFAWQEASFGEGHLYHPCYRSRIGFDLEDHRRYGPEFARSFHLVWLALEKNLSEIHTLPGISYEAFLQEQTGSAEWQRLQNQIRQVGKDSDAYVLLPAHPWHWRRLLQIQYADWLADGRLLYLGEGQADWLAQQSIRSLSPLDTAQNCHLKLPLGIANSSADRILSDHHTHNAPLISAWLNRLCAADSFLQTHCRLALLSEPVGISLKPAASREDRYGLLSAIWRQSPASLLRSDEQILPCTLLTTPDLQRQQLNIAPWLEQHGTAVWVDAFLQALLPPLVHLMLAHGVLLEAHAQNTLLIVRDGLPVGIGMRDLHGGLHYIAGQTSDEAALQALRQAPAFRNAANASNGFAMETVQEARDYLLEVLLFIHLSELAQRLAQYHGYSEVCFWQSAAQTLLRYRTQVPELQARFDQFGLFVPQLQLEKLASRRLTAAQTQSFHAVPNPLHPYLPAAEV</sequence>
<dbReference type="RefSeq" id="WP_189357762.1">
    <property type="nucleotide sequence ID" value="NZ_BMYU01000007.1"/>
</dbReference>
<evidence type="ECO:0000256" key="1">
    <source>
        <dbReference type="ARBA" id="ARBA00004924"/>
    </source>
</evidence>
<dbReference type="PANTHER" id="PTHR34384:SF6">
    <property type="entry name" value="STAPHYLOFERRIN B SYNTHASE"/>
    <property type="match status" value="1"/>
</dbReference>
<proteinExistence type="predicted"/>
<keyword evidence="5" id="KW-1185">Reference proteome</keyword>
<organism evidence="4 5">
    <name type="scientific">Undibacterium squillarum</name>
    <dbReference type="NCBI Taxonomy" id="1131567"/>
    <lineage>
        <taxon>Bacteria</taxon>
        <taxon>Pseudomonadati</taxon>
        <taxon>Pseudomonadota</taxon>
        <taxon>Betaproteobacteria</taxon>
        <taxon>Burkholderiales</taxon>
        <taxon>Oxalobacteraceae</taxon>
        <taxon>Undibacterium</taxon>
    </lineage>
</organism>
<dbReference type="PANTHER" id="PTHR34384">
    <property type="entry name" value="L-2,3-DIAMINOPROPANOATE--CITRATE LIGASE"/>
    <property type="match status" value="1"/>
</dbReference>
<dbReference type="Gene3D" id="6.10.250.3370">
    <property type="match status" value="1"/>
</dbReference>
<reference evidence="5" key="1">
    <citation type="journal article" date="2019" name="Int. J. Syst. Evol. Microbiol.">
        <title>The Global Catalogue of Microorganisms (GCM) 10K type strain sequencing project: providing services to taxonomists for standard genome sequencing and annotation.</title>
        <authorList>
            <consortium name="The Broad Institute Genomics Platform"/>
            <consortium name="The Broad Institute Genome Sequencing Center for Infectious Disease"/>
            <person name="Wu L."/>
            <person name="Ma J."/>
        </authorList>
    </citation>
    <scope>NUCLEOTIDE SEQUENCE [LARGE SCALE GENOMIC DNA]</scope>
    <source>
        <strain evidence="5">KCTC 23917</strain>
    </source>
</reference>
<evidence type="ECO:0000259" key="3">
    <source>
        <dbReference type="Pfam" id="PF06276"/>
    </source>
</evidence>
<evidence type="ECO:0000259" key="2">
    <source>
        <dbReference type="Pfam" id="PF04183"/>
    </source>
</evidence>
<dbReference type="InterPro" id="IPR037455">
    <property type="entry name" value="LucA/IucC-like"/>
</dbReference>
<protein>
    <submittedName>
        <fullName evidence="4">Siderophore biosynthesis protein IucA</fullName>
    </submittedName>
</protein>
<name>A0ABQ2Y152_9BURK</name>
<dbReference type="InterPro" id="IPR022770">
    <property type="entry name" value="IucA/IucC-like_C"/>
</dbReference>
<dbReference type="Gene3D" id="1.10.510.40">
    <property type="match status" value="1"/>
</dbReference>
<evidence type="ECO:0000313" key="4">
    <source>
        <dbReference type="EMBL" id="GGX47290.1"/>
    </source>
</evidence>
<feature type="domain" description="Aerobactin siderophore biosynthesis IucA/IucC N-terminal" evidence="2">
    <location>
        <begin position="150"/>
        <end position="387"/>
    </location>
</feature>
<dbReference type="Pfam" id="PF04183">
    <property type="entry name" value="IucA_IucC"/>
    <property type="match status" value="1"/>
</dbReference>
<comment type="caution">
    <text evidence="4">The sequence shown here is derived from an EMBL/GenBank/DDBJ whole genome shotgun (WGS) entry which is preliminary data.</text>
</comment>
<dbReference type="InterPro" id="IPR007310">
    <property type="entry name" value="Aerobactin_biosyn_IucA/IucC_N"/>
</dbReference>
<dbReference type="EMBL" id="BMYU01000007">
    <property type="protein sequence ID" value="GGX47290.1"/>
    <property type="molecule type" value="Genomic_DNA"/>
</dbReference>